<name>A0ACC0V2F9_9HYPO</name>
<accession>A0ACC0V2F9</accession>
<reference evidence="1" key="1">
    <citation type="submission" date="2022-10" db="EMBL/GenBank/DDBJ databases">
        <title>Complete Genome of Trichothecium roseum strain YXFP-22015, a Plant Pathogen Isolated from Citrus.</title>
        <authorList>
            <person name="Wang Y."/>
            <person name="Zhu L."/>
        </authorList>
    </citation>
    <scope>NUCLEOTIDE SEQUENCE</scope>
    <source>
        <strain evidence="1">YXFP-22015</strain>
    </source>
</reference>
<organism evidence="1 2">
    <name type="scientific">Trichothecium roseum</name>
    <dbReference type="NCBI Taxonomy" id="47278"/>
    <lineage>
        <taxon>Eukaryota</taxon>
        <taxon>Fungi</taxon>
        <taxon>Dikarya</taxon>
        <taxon>Ascomycota</taxon>
        <taxon>Pezizomycotina</taxon>
        <taxon>Sordariomycetes</taxon>
        <taxon>Hypocreomycetidae</taxon>
        <taxon>Hypocreales</taxon>
        <taxon>Hypocreales incertae sedis</taxon>
        <taxon>Trichothecium</taxon>
    </lineage>
</organism>
<comment type="caution">
    <text evidence="1">The sequence shown here is derived from an EMBL/GenBank/DDBJ whole genome shotgun (WGS) entry which is preliminary data.</text>
</comment>
<protein>
    <submittedName>
        <fullName evidence="1">Uncharacterized protein</fullName>
    </submittedName>
</protein>
<gene>
    <name evidence="1" type="ORF">N3K66_006106</name>
</gene>
<keyword evidence="2" id="KW-1185">Reference proteome</keyword>
<evidence type="ECO:0000313" key="2">
    <source>
        <dbReference type="Proteomes" id="UP001163324"/>
    </source>
</evidence>
<sequence>MPPLSSDFQSPACTVSHRTEEDSSHETSHRDLLNRHKLLSHNSTQTRTVSPPSGEQASTDARQIRADGQVIAGGNSSSSALAEQETFHDPSRLQLEESYFRSFHLYWPLLHRKTYQSTRQPAELVEAVLTAGLWVTGTAEAEAQAKSRHSKLLRQTADYLTKLETDESATDLRQADLSGLQAILILLILTTYRGPDALLPAIGKTQRLFRVCQRYGIYDQPAIDAASPEIVVREQYQRLALLHFKFLVHLNANMAKYMPQASPLTYLTPQVLNVGIPLAASAWEKEARHVKAAKNSHATVSRLLPTNDEALKREAMALLVSWDFTLGMILGCYWTRKTDDGEDGEDDRALAKRIEPLLYSHLQFRQAR</sequence>
<evidence type="ECO:0000313" key="1">
    <source>
        <dbReference type="EMBL" id="KAI9899645.1"/>
    </source>
</evidence>
<proteinExistence type="predicted"/>
<dbReference type="Proteomes" id="UP001163324">
    <property type="component" value="Chromosome 5"/>
</dbReference>
<dbReference type="EMBL" id="CM047944">
    <property type="protein sequence ID" value="KAI9899645.1"/>
    <property type="molecule type" value="Genomic_DNA"/>
</dbReference>